<accession>A0A839TCH2</accession>
<keyword evidence="1" id="KW-0812">Transmembrane</keyword>
<protein>
    <submittedName>
        <fullName evidence="2">Type IV pilus assembly protein PilW</fullName>
    </submittedName>
</protein>
<dbReference type="InterPro" id="IPR045584">
    <property type="entry name" value="Pilin-like"/>
</dbReference>
<dbReference type="EMBL" id="JACHXL010000002">
    <property type="protein sequence ID" value="MBB3106730.1"/>
    <property type="molecule type" value="Genomic_DNA"/>
</dbReference>
<dbReference type="Proteomes" id="UP000588111">
    <property type="component" value="Unassembled WGS sequence"/>
</dbReference>
<dbReference type="InterPro" id="IPR032092">
    <property type="entry name" value="PilW"/>
</dbReference>
<dbReference type="Pfam" id="PF07963">
    <property type="entry name" value="N_methyl"/>
    <property type="match status" value="1"/>
</dbReference>
<evidence type="ECO:0000313" key="3">
    <source>
        <dbReference type="Proteomes" id="UP000588111"/>
    </source>
</evidence>
<comment type="caution">
    <text evidence="2">The sequence shown here is derived from an EMBL/GenBank/DDBJ whole genome shotgun (WGS) entry which is preliminary data.</text>
</comment>
<dbReference type="GO" id="GO:0043683">
    <property type="term" value="P:type IV pilus assembly"/>
    <property type="evidence" value="ECO:0007669"/>
    <property type="project" value="InterPro"/>
</dbReference>
<evidence type="ECO:0000256" key="1">
    <source>
        <dbReference type="SAM" id="Phobius"/>
    </source>
</evidence>
<dbReference type="InterPro" id="IPR012902">
    <property type="entry name" value="N_methyl_site"/>
</dbReference>
<reference evidence="2 3" key="1">
    <citation type="submission" date="2020-08" db="EMBL/GenBank/DDBJ databases">
        <title>Genomic Encyclopedia of Type Strains, Phase III (KMG-III): the genomes of soil and plant-associated and newly described type strains.</title>
        <authorList>
            <person name="Whitman W."/>
        </authorList>
    </citation>
    <scope>NUCLEOTIDE SEQUENCE [LARGE SCALE GENOMIC DNA]</scope>
    <source>
        <strain evidence="2 3">CECT 5885</strain>
    </source>
</reference>
<organism evidence="2 3">
    <name type="scientific">Psychrobacter luti</name>
    <dbReference type="NCBI Taxonomy" id="198481"/>
    <lineage>
        <taxon>Bacteria</taxon>
        <taxon>Pseudomonadati</taxon>
        <taxon>Pseudomonadota</taxon>
        <taxon>Gammaproteobacteria</taxon>
        <taxon>Moraxellales</taxon>
        <taxon>Moraxellaceae</taxon>
        <taxon>Psychrobacter</taxon>
    </lineage>
</organism>
<name>A0A839TCH2_9GAMM</name>
<proteinExistence type="predicted"/>
<dbReference type="Pfam" id="PF16074">
    <property type="entry name" value="PilW"/>
    <property type="match status" value="1"/>
</dbReference>
<evidence type="ECO:0000313" key="2">
    <source>
        <dbReference type="EMBL" id="MBB3106730.1"/>
    </source>
</evidence>
<dbReference type="AlphaFoldDB" id="A0A839TCH2"/>
<sequence length="350" mass="37915">MNNLNYSSLINKSQNGFTLIELMIALVLGLLISAAALQIFYTTSVNNNRQKAGSQIQNNTVFGIDDFSQHLRRANYGANSNTTSAYYLNHLTPQGGIVLTRPTSTTKTTGTPPNSTTVTTWTGSNLNGLKNGSSALPTTILSANAPTNSASNLTTNTKSDQLTIQYQAYQDNMFTCNGEEIAKDDYVVERYFVRNDTTVTPNSLGLACASLTYTYDEALATTAGIDVSADLADFTGNGTIVIPNVDYFRVLLGTTAQDDFASDPTSLALVYQPLPSDPTTLAGRRIVSVQVGLLIRSDTPTVSKQENSSLRFNVLDRRDQQLNPVANSGSKYLRNVYETTTLIRNARGKP</sequence>
<dbReference type="RefSeq" id="WP_183619734.1">
    <property type="nucleotide sequence ID" value="NZ_CAJHAH010000001.1"/>
</dbReference>
<keyword evidence="1" id="KW-1133">Transmembrane helix</keyword>
<keyword evidence="1" id="KW-0472">Membrane</keyword>
<keyword evidence="3" id="KW-1185">Reference proteome</keyword>
<dbReference type="SUPFAM" id="SSF54523">
    <property type="entry name" value="Pili subunits"/>
    <property type="match status" value="1"/>
</dbReference>
<feature type="transmembrane region" description="Helical" evidence="1">
    <location>
        <begin position="20"/>
        <end position="41"/>
    </location>
</feature>
<dbReference type="NCBIfam" id="TIGR02532">
    <property type="entry name" value="IV_pilin_GFxxxE"/>
    <property type="match status" value="1"/>
</dbReference>
<gene>
    <name evidence="2" type="ORF">FHS24_001231</name>
</gene>